<dbReference type="SUPFAM" id="SSF51445">
    <property type="entry name" value="(Trans)glycosidases"/>
    <property type="match status" value="1"/>
</dbReference>
<dbReference type="SUPFAM" id="SSF74650">
    <property type="entry name" value="Galactose mutarotase-like"/>
    <property type="match status" value="1"/>
</dbReference>
<dbReference type="InterPro" id="IPR000322">
    <property type="entry name" value="Glyco_hydro_31_TIM"/>
</dbReference>
<dbReference type="Pfam" id="PF01055">
    <property type="entry name" value="Glyco_hydro_31_2nd"/>
    <property type="match status" value="1"/>
</dbReference>
<gene>
    <name evidence="10" type="ORF">GRF59_19180</name>
</gene>
<protein>
    <submittedName>
        <fullName evidence="10">DUF5110 domain-containing protein</fullName>
    </submittedName>
</protein>
<dbReference type="GO" id="GO:0005975">
    <property type="term" value="P:carbohydrate metabolic process"/>
    <property type="evidence" value="ECO:0007669"/>
    <property type="project" value="InterPro"/>
</dbReference>
<evidence type="ECO:0000313" key="11">
    <source>
        <dbReference type="Proteomes" id="UP000460318"/>
    </source>
</evidence>
<dbReference type="InterPro" id="IPR048395">
    <property type="entry name" value="Glyco_hydro_31_C"/>
</dbReference>
<keyword evidence="3 4" id="KW-0326">Glycosidase</keyword>
<dbReference type="Gene3D" id="3.20.20.80">
    <property type="entry name" value="Glycosidases"/>
    <property type="match status" value="1"/>
</dbReference>
<dbReference type="GO" id="GO:0030246">
    <property type="term" value="F:carbohydrate binding"/>
    <property type="evidence" value="ECO:0007669"/>
    <property type="project" value="InterPro"/>
</dbReference>
<dbReference type="AlphaFoldDB" id="A0A7X3LI43"/>
<dbReference type="InterPro" id="IPR011013">
    <property type="entry name" value="Gal_mutarotase_sf_dom"/>
</dbReference>
<dbReference type="GO" id="GO:0004553">
    <property type="term" value="F:hydrolase activity, hydrolyzing O-glycosyl compounds"/>
    <property type="evidence" value="ECO:0007669"/>
    <property type="project" value="InterPro"/>
</dbReference>
<proteinExistence type="inferred from homology"/>
<organism evidence="10 11">
    <name type="scientific">Paenibacillus dendrobii</name>
    <dbReference type="NCBI Taxonomy" id="2691084"/>
    <lineage>
        <taxon>Bacteria</taxon>
        <taxon>Bacillati</taxon>
        <taxon>Bacillota</taxon>
        <taxon>Bacilli</taxon>
        <taxon>Bacillales</taxon>
        <taxon>Paenibacillaceae</taxon>
        <taxon>Paenibacillus</taxon>
    </lineage>
</organism>
<dbReference type="Proteomes" id="UP000460318">
    <property type="component" value="Unassembled WGS sequence"/>
</dbReference>
<evidence type="ECO:0000259" key="9">
    <source>
        <dbReference type="Pfam" id="PF21365"/>
    </source>
</evidence>
<dbReference type="InterPro" id="IPR025887">
    <property type="entry name" value="Glyco_hydro_31_N_dom"/>
</dbReference>
<feature type="region of interest" description="Disordered" evidence="5">
    <location>
        <begin position="1"/>
        <end position="25"/>
    </location>
</feature>
<dbReference type="Pfam" id="PF17137">
    <property type="entry name" value="DUF5110"/>
    <property type="match status" value="1"/>
</dbReference>
<feature type="domain" description="Glycosyl hydrolase family 31 C-terminal" evidence="9">
    <location>
        <begin position="588"/>
        <end position="674"/>
    </location>
</feature>
<evidence type="ECO:0000256" key="1">
    <source>
        <dbReference type="ARBA" id="ARBA00007806"/>
    </source>
</evidence>
<dbReference type="InterPro" id="IPR030458">
    <property type="entry name" value="Glyco_hydro_31_AS"/>
</dbReference>
<evidence type="ECO:0000256" key="2">
    <source>
        <dbReference type="ARBA" id="ARBA00022801"/>
    </source>
</evidence>
<evidence type="ECO:0000256" key="4">
    <source>
        <dbReference type="RuleBase" id="RU361185"/>
    </source>
</evidence>
<evidence type="ECO:0000256" key="3">
    <source>
        <dbReference type="ARBA" id="ARBA00023295"/>
    </source>
</evidence>
<evidence type="ECO:0000259" key="6">
    <source>
        <dbReference type="Pfam" id="PF01055"/>
    </source>
</evidence>
<reference evidence="10 11" key="1">
    <citation type="submission" date="2019-12" db="EMBL/GenBank/DDBJ databases">
        <title>Paenibacillus sp. nov., an endophytic bacterium isolated from the stem of Dendrobium.</title>
        <authorList>
            <person name="Zhao R."/>
        </authorList>
    </citation>
    <scope>NUCLEOTIDE SEQUENCE [LARGE SCALE GENOMIC DNA]</scope>
    <source>
        <strain evidence="10 11">HJL G12</strain>
    </source>
</reference>
<keyword evidence="11" id="KW-1185">Reference proteome</keyword>
<dbReference type="Pfam" id="PF21365">
    <property type="entry name" value="Glyco_hydro_31_3rd"/>
    <property type="match status" value="1"/>
</dbReference>
<dbReference type="CDD" id="cd14752">
    <property type="entry name" value="GH31_N"/>
    <property type="match status" value="1"/>
</dbReference>
<dbReference type="InterPro" id="IPR033403">
    <property type="entry name" value="DUF5110"/>
</dbReference>
<dbReference type="SUPFAM" id="SSF51011">
    <property type="entry name" value="Glycosyl hydrolase domain"/>
    <property type="match status" value="1"/>
</dbReference>
<feature type="domain" description="DUF5110" evidence="8">
    <location>
        <begin position="691"/>
        <end position="741"/>
    </location>
</feature>
<comment type="caution">
    <text evidence="10">The sequence shown here is derived from an EMBL/GenBank/DDBJ whole genome shotgun (WGS) entry which is preliminary data.</text>
</comment>
<dbReference type="Pfam" id="PF13802">
    <property type="entry name" value="Gal_mutarotas_2"/>
    <property type="match status" value="1"/>
</dbReference>
<dbReference type="PANTHER" id="PTHR22762">
    <property type="entry name" value="ALPHA-GLUCOSIDASE"/>
    <property type="match status" value="1"/>
</dbReference>
<dbReference type="InterPro" id="IPR013780">
    <property type="entry name" value="Glyco_hydro_b"/>
</dbReference>
<dbReference type="Gene3D" id="2.60.40.1180">
    <property type="entry name" value="Golgi alpha-mannosidase II"/>
    <property type="match status" value="2"/>
</dbReference>
<feature type="domain" description="Glycoside hydrolase family 31 N-terminal" evidence="7">
    <location>
        <begin position="50"/>
        <end position="213"/>
    </location>
</feature>
<dbReference type="PROSITE" id="PS00129">
    <property type="entry name" value="GLYCOSYL_HYDROL_F31_1"/>
    <property type="match status" value="1"/>
</dbReference>
<dbReference type="PANTHER" id="PTHR22762:SF166">
    <property type="entry name" value="ALPHA-GLUCOSIDASE"/>
    <property type="match status" value="1"/>
</dbReference>
<dbReference type="CDD" id="cd06604">
    <property type="entry name" value="GH31_glucosidase_II_MalA"/>
    <property type="match status" value="1"/>
</dbReference>
<sequence length="817" mass="92892">MEGSEAIRPDKHEMTTVPENWKDLGPVTGMEKRGDVFICRTERGGAAALFTAPGIFRIKFFIGSEADLAQTIAIDPAYRLKTESGIQAEEKEGFLIFRSSVMEVELEKQTFMITVRDLDGSVVSRQTSISFDPRGGARAVYDMPANSHFYGLGEKSSFLDKRGERYTNWNTDVYAPHMPEIEALYQSVPFLIHRSGEKSCGLFLDNPGLTEVDMRSHGMAYTMGCSTGAYDLYFIAGPSMKDVVMRYTALTGRIQLPPKWALGYHQSRYSYMNQQEVLQLAHTFREKGIPCDVIYLDIHYMDEYRVFTFDPVRFPDPKAMMNELRELGIRIVPIVDPGVKKDPNYRVYREGVQQEHFCTKLEGDIYFGEVWPGISAFPDFTDDRTSNWWGDQHAFYTQYGIEGIWNDMNEPAVFNESKTMDLDVIHRNNGDMKTHEELHNAYGLLMSKATSEGMERHMDNRRPFVLTRAGYAGIQRYAAVWTGDNRSFWEHMALAMPMVLNMGLSGLAFSGPDIGGFAHHTSGELLVRWTQMGVFFPYCRNHSSIDTLRQEPWSFGPATEGILRDYIGLRYRWMPHLYNLFHEAASTGLPVIRPLVLEYPEDPKVTNLCDQFLLGDSVLVAPVYRPDTDHRAVYLPAGEWFDYWTGDKYEGGRHILAECPLEIMPLYIKAGAIVPEGMLMQHAEEDADETVTFQIYGAEAREGFTADYSLYEDDGVTFDYRNQVSSRLHVSLKGGDGMLHLSYEYDDRRYEANRNLLVFKLRYSGFAPQGVEGLHAVTAEQLQGGMEGWMLDEPGGELCIQVHDRPTGASWVIRTGE</sequence>
<dbReference type="RefSeq" id="WP_160499340.1">
    <property type="nucleotide sequence ID" value="NZ_WUBI01000003.1"/>
</dbReference>
<keyword evidence="2 4" id="KW-0378">Hydrolase</keyword>
<evidence type="ECO:0000259" key="8">
    <source>
        <dbReference type="Pfam" id="PF17137"/>
    </source>
</evidence>
<dbReference type="InterPro" id="IPR017853">
    <property type="entry name" value="GH"/>
</dbReference>
<comment type="similarity">
    <text evidence="1 4">Belongs to the glycosyl hydrolase 31 family.</text>
</comment>
<evidence type="ECO:0000313" key="10">
    <source>
        <dbReference type="EMBL" id="MWV45742.1"/>
    </source>
</evidence>
<dbReference type="Gene3D" id="2.60.40.1760">
    <property type="entry name" value="glycosyl hydrolase (family 31)"/>
    <property type="match status" value="1"/>
</dbReference>
<feature type="compositionally biased region" description="Basic and acidic residues" evidence="5">
    <location>
        <begin position="1"/>
        <end position="14"/>
    </location>
</feature>
<evidence type="ECO:0000256" key="5">
    <source>
        <dbReference type="SAM" id="MobiDB-lite"/>
    </source>
</evidence>
<accession>A0A7X3LI43</accession>
<name>A0A7X3LI43_9BACL</name>
<evidence type="ECO:0000259" key="7">
    <source>
        <dbReference type="Pfam" id="PF13802"/>
    </source>
</evidence>
<dbReference type="EMBL" id="WUBI01000003">
    <property type="protein sequence ID" value="MWV45742.1"/>
    <property type="molecule type" value="Genomic_DNA"/>
</dbReference>
<feature type="domain" description="Glycoside hydrolase family 31 TIM barrel" evidence="6">
    <location>
        <begin position="255"/>
        <end position="580"/>
    </location>
</feature>